<dbReference type="Ensembl" id="ENSLACT00000003753.1">
    <property type="protein sequence ID" value="ENSLACP00000003719.1"/>
    <property type="gene ID" value="ENSLACG00000003311.1"/>
</dbReference>
<feature type="transmembrane region" description="Helical" evidence="6">
    <location>
        <begin position="236"/>
        <end position="254"/>
    </location>
</feature>
<dbReference type="EMBL" id="AFYH01234065">
    <property type="status" value="NOT_ANNOTATED_CDS"/>
    <property type="molecule type" value="Genomic_DNA"/>
</dbReference>
<feature type="domain" description="Anoctamin transmembrane" evidence="7">
    <location>
        <begin position="193"/>
        <end position="618"/>
    </location>
</feature>
<evidence type="ECO:0000256" key="4">
    <source>
        <dbReference type="ARBA" id="ARBA00022989"/>
    </source>
</evidence>
<evidence type="ECO:0000256" key="2">
    <source>
        <dbReference type="ARBA" id="ARBA00009671"/>
    </source>
</evidence>
<reference evidence="8" key="3">
    <citation type="submission" date="2025-09" db="UniProtKB">
        <authorList>
            <consortium name="Ensembl"/>
        </authorList>
    </citation>
    <scope>IDENTIFICATION</scope>
</reference>
<feature type="transmembrane region" description="Helical" evidence="6">
    <location>
        <begin position="585"/>
        <end position="606"/>
    </location>
</feature>
<protein>
    <recommendedName>
        <fullName evidence="6">Anoctamin</fullName>
    </recommendedName>
</protein>
<feature type="transmembrane region" description="Helical" evidence="6">
    <location>
        <begin position="495"/>
        <end position="518"/>
    </location>
</feature>
<evidence type="ECO:0000256" key="1">
    <source>
        <dbReference type="ARBA" id="ARBA00004141"/>
    </source>
</evidence>
<dbReference type="PANTHER" id="PTHR12308">
    <property type="entry name" value="ANOCTAMIN"/>
    <property type="match status" value="1"/>
</dbReference>
<evidence type="ECO:0000313" key="9">
    <source>
        <dbReference type="Proteomes" id="UP000008672"/>
    </source>
</evidence>
<comment type="subcellular location">
    <subcellularLocation>
        <location evidence="1 6">Membrane</location>
        <topology evidence="1 6">Multi-pass membrane protein</topology>
    </subcellularLocation>
</comment>
<dbReference type="OMA" id="YNGPLKT"/>
<dbReference type="EMBL" id="AFYH01234068">
    <property type="status" value="NOT_ANNOTATED_CDS"/>
    <property type="molecule type" value="Genomic_DNA"/>
</dbReference>
<reference evidence="9" key="1">
    <citation type="submission" date="2011-08" db="EMBL/GenBank/DDBJ databases">
        <title>The draft genome of Latimeria chalumnae.</title>
        <authorList>
            <person name="Di Palma F."/>
            <person name="Alfoldi J."/>
            <person name="Johnson J."/>
            <person name="Berlin A."/>
            <person name="Gnerre S."/>
            <person name="Jaffe D."/>
            <person name="MacCallum I."/>
            <person name="Young S."/>
            <person name="Walker B.J."/>
            <person name="Lander E."/>
            <person name="Lindblad-Toh K."/>
        </authorList>
    </citation>
    <scope>NUCLEOTIDE SEQUENCE [LARGE SCALE GENOMIC DNA]</scope>
    <source>
        <strain evidence="9">Wild caught</strain>
    </source>
</reference>
<name>H3A248_LATCH</name>
<keyword evidence="4 6" id="KW-1133">Transmembrane helix</keyword>
<evidence type="ECO:0000256" key="5">
    <source>
        <dbReference type="ARBA" id="ARBA00023136"/>
    </source>
</evidence>
<dbReference type="STRING" id="7897.ENSLACP00000003719"/>
<organism evidence="8 9">
    <name type="scientific">Latimeria chalumnae</name>
    <name type="common">Coelacanth</name>
    <dbReference type="NCBI Taxonomy" id="7897"/>
    <lineage>
        <taxon>Eukaryota</taxon>
        <taxon>Metazoa</taxon>
        <taxon>Chordata</taxon>
        <taxon>Craniata</taxon>
        <taxon>Vertebrata</taxon>
        <taxon>Euteleostomi</taxon>
        <taxon>Coelacanthiformes</taxon>
        <taxon>Coelacanthidae</taxon>
        <taxon>Latimeria</taxon>
    </lineage>
</organism>
<dbReference type="HOGENOM" id="CLU_006685_2_3_1"/>
<reference evidence="8" key="2">
    <citation type="submission" date="2025-08" db="UniProtKB">
        <authorList>
            <consortium name="Ensembl"/>
        </authorList>
    </citation>
    <scope>IDENTIFICATION</scope>
</reference>
<keyword evidence="3 6" id="KW-0812">Transmembrane</keyword>
<dbReference type="EMBL" id="AFYH01234069">
    <property type="status" value="NOT_ANNOTATED_CDS"/>
    <property type="molecule type" value="Genomic_DNA"/>
</dbReference>
<dbReference type="Pfam" id="PF04547">
    <property type="entry name" value="Anoctamin"/>
    <property type="match status" value="1"/>
</dbReference>
<evidence type="ECO:0000256" key="6">
    <source>
        <dbReference type="RuleBase" id="RU280814"/>
    </source>
</evidence>
<dbReference type="eggNOG" id="KOG2513">
    <property type="taxonomic scope" value="Eukaryota"/>
</dbReference>
<dbReference type="AlphaFoldDB" id="H3A248"/>
<evidence type="ECO:0000256" key="3">
    <source>
        <dbReference type="ARBA" id="ARBA00022692"/>
    </source>
</evidence>
<dbReference type="GO" id="GO:0005886">
    <property type="term" value="C:plasma membrane"/>
    <property type="evidence" value="ECO:0007669"/>
    <property type="project" value="TreeGrafter"/>
</dbReference>
<dbReference type="InterPro" id="IPR049452">
    <property type="entry name" value="Anoctamin_TM"/>
</dbReference>
<accession>H3A248</accession>
<dbReference type="EMBL" id="AFYH01234066">
    <property type="status" value="NOT_ANNOTATED_CDS"/>
    <property type="molecule type" value="Genomic_DNA"/>
</dbReference>
<proteinExistence type="inferred from homology"/>
<feature type="transmembrane region" description="Helical" evidence="6">
    <location>
        <begin position="307"/>
        <end position="331"/>
    </location>
</feature>
<dbReference type="GeneTree" id="ENSGT00940000165986"/>
<comment type="similarity">
    <text evidence="2 6">Belongs to the anoctamin family.</text>
</comment>
<keyword evidence="5 6" id="KW-0472">Membrane</keyword>
<evidence type="ECO:0000313" key="8">
    <source>
        <dbReference type="Ensembl" id="ENSLACP00000003719.1"/>
    </source>
</evidence>
<dbReference type="GO" id="GO:0005254">
    <property type="term" value="F:chloride channel activity"/>
    <property type="evidence" value="ECO:0007669"/>
    <property type="project" value="TreeGrafter"/>
</dbReference>
<feature type="transmembrane region" description="Helical" evidence="6">
    <location>
        <begin position="201"/>
        <end position="230"/>
    </location>
</feature>
<dbReference type="EMBL" id="AFYH01234063">
    <property type="status" value="NOT_ANNOTATED_CDS"/>
    <property type="molecule type" value="Genomic_DNA"/>
</dbReference>
<dbReference type="InParanoid" id="H3A248"/>
<sequence>TKVFCTCCLSPSVEPLVAIELEEAINLEMKRWLMSRIEAQKKDGGAQLLVHPGEDDDSALILVSATPCTLLRAVEVLGLARPYHNGSMMVFSYEDRASFKQAGTDKNIQKFLTLAERQYLVTRELESLKTQDETFIPGYPKEKLYQGECIFQSLQKRGFLLKFYPLHNKEELDALAKKWYSQTHFAPQPLGSIHAYFGDTIALYFSFLQFFTFSLVPMAVLGALMYLLSWDSVEKYLLFAVFNVVWSTATLEFWKRRSAAAAYGWGTLLLKSQFEEPRGNYWGPMGVNPITKRREPYYPSWKRKLRICLVSGPIVCVFLGIVILGIGTYLWMEEWVQDYHGRNDTLLSLLVLYMPCFIHTIYICLMNSVYKTIAYALTEWASHKHEQGHTLHIIQHTMKFNFVNCFAAMFYITFCLKDMQLLRKRLVSLLVVSQMINQFTESLLPYLLNKLSFQGGTAGKKDHQDEPTIDRIKSEGDIPTFPGMFDDYMELFVQFGYVSLFSCVFPLTAALLVLNNVIEIRTDALKLCRLYQKPFSSPAANIGVWQIAFEMLGFLSVVTNCFLIGIAPEVTEVSASHGVTSFQLLLFTIVVEHALLVLKTVIAFVIPDEPDWVKLKVAQIEYRSLNALKRK</sequence>
<dbReference type="PANTHER" id="PTHR12308:SF36">
    <property type="entry name" value="ANOCTAMIN"/>
    <property type="match status" value="1"/>
</dbReference>
<feature type="transmembrane region" description="Helical" evidence="6">
    <location>
        <begin position="539"/>
        <end position="565"/>
    </location>
</feature>
<dbReference type="InterPro" id="IPR007632">
    <property type="entry name" value="Anoctamin"/>
</dbReference>
<dbReference type="Proteomes" id="UP000008672">
    <property type="component" value="Unassembled WGS sequence"/>
</dbReference>
<keyword evidence="9" id="KW-1185">Reference proteome</keyword>
<dbReference type="EMBL" id="AFYH01234064">
    <property type="status" value="NOT_ANNOTATED_CDS"/>
    <property type="molecule type" value="Genomic_DNA"/>
</dbReference>
<comment type="caution">
    <text evidence="6">Lacks conserved residue(s) required for the propagation of feature annotation.</text>
</comment>
<feature type="transmembrane region" description="Helical" evidence="6">
    <location>
        <begin position="346"/>
        <end position="365"/>
    </location>
</feature>
<evidence type="ECO:0000259" key="7">
    <source>
        <dbReference type="Pfam" id="PF04547"/>
    </source>
</evidence>
<dbReference type="EMBL" id="AFYH01234067">
    <property type="status" value="NOT_ANNOTATED_CDS"/>
    <property type="molecule type" value="Genomic_DNA"/>
</dbReference>